<dbReference type="InterPro" id="IPR016032">
    <property type="entry name" value="Sig_transdc_resp-reg_C-effctor"/>
</dbReference>
<dbReference type="InterPro" id="IPR001867">
    <property type="entry name" value="OmpR/PhoB-type_DNA-bd"/>
</dbReference>
<dbReference type="Gene3D" id="1.10.10.10">
    <property type="entry name" value="Winged helix-like DNA-binding domain superfamily/Winged helix DNA-binding domain"/>
    <property type="match status" value="1"/>
</dbReference>
<dbReference type="Pfam" id="PF00486">
    <property type="entry name" value="Trans_reg_C"/>
    <property type="match status" value="1"/>
</dbReference>
<feature type="DNA-binding region" description="OmpR/PhoB-type" evidence="2">
    <location>
        <begin position="85"/>
        <end position="180"/>
    </location>
</feature>
<protein>
    <recommendedName>
        <fullName evidence="3">OmpR/PhoB-type domain-containing protein</fullName>
    </recommendedName>
</protein>
<organism evidence="4 6">
    <name type="scientific">Micromonospora noduli</name>
    <dbReference type="NCBI Taxonomy" id="709876"/>
    <lineage>
        <taxon>Bacteria</taxon>
        <taxon>Bacillati</taxon>
        <taxon>Actinomycetota</taxon>
        <taxon>Actinomycetes</taxon>
        <taxon>Micromonosporales</taxon>
        <taxon>Micromonosporaceae</taxon>
        <taxon>Micromonospora</taxon>
    </lineage>
</organism>
<dbReference type="GO" id="GO:0000160">
    <property type="term" value="P:phosphorelay signal transduction system"/>
    <property type="evidence" value="ECO:0007669"/>
    <property type="project" value="InterPro"/>
</dbReference>
<dbReference type="PROSITE" id="PS51755">
    <property type="entry name" value="OMPR_PHOB"/>
    <property type="match status" value="1"/>
</dbReference>
<name>A0A328N371_9ACTN</name>
<dbReference type="GO" id="GO:0003677">
    <property type="term" value="F:DNA binding"/>
    <property type="evidence" value="ECO:0007669"/>
    <property type="project" value="UniProtKB-UniRule"/>
</dbReference>
<dbReference type="SMART" id="SM00862">
    <property type="entry name" value="Trans_reg_C"/>
    <property type="match status" value="1"/>
</dbReference>
<reference evidence="6 7" key="1">
    <citation type="submission" date="2018-03" db="EMBL/GenBank/DDBJ databases">
        <title>Defining the species Micromonospora saelicesensis and Micromonospora noduli under the framework of genomics.</title>
        <authorList>
            <person name="Riesco R."/>
            <person name="Trujillo M.E."/>
        </authorList>
    </citation>
    <scope>NUCLEOTIDE SEQUENCE [LARGE SCALE GENOMIC DNA]</scope>
    <source>
        <strain evidence="4 6">LAH08</strain>
        <strain evidence="5 7">MED15</strain>
    </source>
</reference>
<proteinExistence type="predicted"/>
<dbReference type="EMBL" id="PYAC01000006">
    <property type="protein sequence ID" value="RAO21952.1"/>
    <property type="molecule type" value="Genomic_DNA"/>
</dbReference>
<dbReference type="GO" id="GO:0006355">
    <property type="term" value="P:regulation of DNA-templated transcription"/>
    <property type="evidence" value="ECO:0007669"/>
    <property type="project" value="InterPro"/>
</dbReference>
<evidence type="ECO:0000259" key="3">
    <source>
        <dbReference type="PROSITE" id="PS51755"/>
    </source>
</evidence>
<dbReference type="AlphaFoldDB" id="A0A328N371"/>
<evidence type="ECO:0000256" key="1">
    <source>
        <dbReference type="ARBA" id="ARBA00023125"/>
    </source>
</evidence>
<evidence type="ECO:0000256" key="2">
    <source>
        <dbReference type="PROSITE-ProRule" id="PRU01091"/>
    </source>
</evidence>
<evidence type="ECO:0000313" key="4">
    <source>
        <dbReference type="EMBL" id="RAO01228.1"/>
    </source>
</evidence>
<dbReference type="SUPFAM" id="SSF46894">
    <property type="entry name" value="C-terminal effector domain of the bipartite response regulators"/>
    <property type="match status" value="1"/>
</dbReference>
<sequence length="187" mass="20437">MPKSIGIRHYLLVDFRDESGGSDEAVPIVLCVGTDMSLRERVLSQLDGRAPVHSCSDLTELRELLSSPTGSAPVSSTVLPLTEARGLVKWGELVVDRAGHRVTWRGEVLPLTPTERDLLTVLIGPPLVVWSYERLCVSALGGADTAALQSTIRRLRRRLRGLPGGPQVHTVRGIGYRLDPPPRLNDH</sequence>
<feature type="domain" description="OmpR/PhoB-type" evidence="3">
    <location>
        <begin position="85"/>
        <end position="180"/>
    </location>
</feature>
<comment type="caution">
    <text evidence="4">The sequence shown here is derived from an EMBL/GenBank/DDBJ whole genome shotgun (WGS) entry which is preliminary data.</text>
</comment>
<dbReference type="InterPro" id="IPR036388">
    <property type="entry name" value="WH-like_DNA-bd_sf"/>
</dbReference>
<accession>A0A328N371</accession>
<dbReference type="Proteomes" id="UP000249045">
    <property type="component" value="Unassembled WGS sequence"/>
</dbReference>
<dbReference type="Proteomes" id="UP000248966">
    <property type="component" value="Unassembled WGS sequence"/>
</dbReference>
<dbReference type="EMBL" id="PYAA01000016">
    <property type="protein sequence ID" value="RAO01228.1"/>
    <property type="molecule type" value="Genomic_DNA"/>
</dbReference>
<gene>
    <name evidence="4" type="ORF">LAH08_02863</name>
    <name evidence="5" type="ORF">MED15_01919</name>
</gene>
<keyword evidence="1 2" id="KW-0238">DNA-binding</keyword>
<evidence type="ECO:0000313" key="7">
    <source>
        <dbReference type="Proteomes" id="UP000249045"/>
    </source>
</evidence>
<evidence type="ECO:0000313" key="6">
    <source>
        <dbReference type="Proteomes" id="UP000248966"/>
    </source>
</evidence>
<keyword evidence="7" id="KW-1185">Reference proteome</keyword>
<evidence type="ECO:0000313" key="5">
    <source>
        <dbReference type="EMBL" id="RAO21952.1"/>
    </source>
</evidence>